<protein>
    <recommendedName>
        <fullName evidence="9">V-type proton ATPase proteolipid subunit</fullName>
    </recommendedName>
</protein>
<evidence type="ECO:0000256" key="7">
    <source>
        <dbReference type="ARBA" id="ARBA00023065"/>
    </source>
</evidence>
<evidence type="ECO:0000313" key="12">
    <source>
        <dbReference type="Proteomes" id="UP000179807"/>
    </source>
</evidence>
<keyword evidence="9" id="KW-0926">Vacuole</keyword>
<comment type="caution">
    <text evidence="11">The sequence shown here is derived from an EMBL/GenBank/DDBJ whole genome shotgun (WGS) entry which is preliminary data.</text>
</comment>
<dbReference type="InterPro" id="IPR002379">
    <property type="entry name" value="ATPase_proteolipid_c-like_dom"/>
</dbReference>
<evidence type="ECO:0000256" key="3">
    <source>
        <dbReference type="ARBA" id="ARBA00022448"/>
    </source>
</evidence>
<evidence type="ECO:0000259" key="10">
    <source>
        <dbReference type="Pfam" id="PF00137"/>
    </source>
</evidence>
<dbReference type="InterPro" id="IPR011555">
    <property type="entry name" value="ATPase_proteolipid_su_C_euk"/>
</dbReference>
<feature type="transmembrane region" description="Helical" evidence="9">
    <location>
        <begin position="131"/>
        <end position="156"/>
    </location>
</feature>
<feature type="domain" description="V-ATPase proteolipid subunit C-like" evidence="10">
    <location>
        <begin position="97"/>
        <end position="156"/>
    </location>
</feature>
<keyword evidence="5 9" id="KW-0375">Hydrogen ion transport</keyword>
<dbReference type="GO" id="GO:0033179">
    <property type="term" value="C:proton-transporting V-type ATPase, V0 domain"/>
    <property type="evidence" value="ECO:0007669"/>
    <property type="project" value="InterPro"/>
</dbReference>
<dbReference type="Proteomes" id="UP000179807">
    <property type="component" value="Unassembled WGS sequence"/>
</dbReference>
<dbReference type="GO" id="GO:0005774">
    <property type="term" value="C:vacuolar membrane"/>
    <property type="evidence" value="ECO:0007669"/>
    <property type="project" value="UniProtKB-SubCell"/>
</dbReference>
<feature type="domain" description="V-ATPase proteolipid subunit C-like" evidence="10">
    <location>
        <begin position="18"/>
        <end position="77"/>
    </location>
</feature>
<keyword evidence="3 9" id="KW-0813">Transport</keyword>
<sequence length="166" mass="16932">MAITDPNCPIVATFFAFLGIACALAFTSIGSGYGTAKSAIGVFAVCAMHPEFIYRGLMPIIMAGIVGIYGLVTAVIIAPSVKVGETGYHLFAGYANLAGGLSVGLTGLASGMCIGVSGDAAARAMAEQPRLIMGAMLILIFGEVLGLYGFIVSIILNSKKQDCEAA</sequence>
<evidence type="ECO:0000313" key="11">
    <source>
        <dbReference type="EMBL" id="OHS98864.1"/>
    </source>
</evidence>
<evidence type="ECO:0000256" key="2">
    <source>
        <dbReference type="ARBA" id="ARBA00007296"/>
    </source>
</evidence>
<dbReference type="EMBL" id="MLAK01001036">
    <property type="protein sequence ID" value="OHS98864.1"/>
    <property type="molecule type" value="Genomic_DNA"/>
</dbReference>
<dbReference type="Gene3D" id="1.20.120.610">
    <property type="entry name" value="lithium bound rotor ring of v- atpase"/>
    <property type="match status" value="1"/>
</dbReference>
<dbReference type="GeneID" id="94844594"/>
<dbReference type="CDD" id="cd18175">
    <property type="entry name" value="ATP-synt_Vo_c_ATP6C_rpt1"/>
    <property type="match status" value="1"/>
</dbReference>
<dbReference type="Pfam" id="PF00137">
    <property type="entry name" value="ATP-synt_C"/>
    <property type="match status" value="2"/>
</dbReference>
<dbReference type="AlphaFoldDB" id="A0A1J4JI50"/>
<comment type="similarity">
    <text evidence="2 9">Belongs to the V-ATPase proteolipid subunit family.</text>
</comment>
<keyword evidence="7 9" id="KW-0406">Ion transport</keyword>
<evidence type="ECO:0000256" key="8">
    <source>
        <dbReference type="ARBA" id="ARBA00023136"/>
    </source>
</evidence>
<organism evidence="11 12">
    <name type="scientific">Tritrichomonas foetus</name>
    <dbReference type="NCBI Taxonomy" id="1144522"/>
    <lineage>
        <taxon>Eukaryota</taxon>
        <taxon>Metamonada</taxon>
        <taxon>Parabasalia</taxon>
        <taxon>Tritrichomonadida</taxon>
        <taxon>Tritrichomonadidae</taxon>
        <taxon>Tritrichomonas</taxon>
    </lineage>
</organism>
<dbReference type="NCBIfam" id="TIGR01100">
    <property type="entry name" value="V_ATP_synt_C"/>
    <property type="match status" value="1"/>
</dbReference>
<dbReference type="PANTHER" id="PTHR10263">
    <property type="entry name" value="V-TYPE PROTON ATPASE PROTEOLIPID SUBUNIT"/>
    <property type="match status" value="1"/>
</dbReference>
<accession>A0A1J4JI50</accession>
<proteinExistence type="inferred from homology"/>
<feature type="transmembrane region" description="Helical" evidence="9">
    <location>
        <begin position="97"/>
        <end position="119"/>
    </location>
</feature>
<feature type="transmembrane region" description="Helical" evidence="9">
    <location>
        <begin position="12"/>
        <end position="36"/>
    </location>
</feature>
<dbReference type="SUPFAM" id="SSF81333">
    <property type="entry name" value="F1F0 ATP synthase subunit C"/>
    <property type="match status" value="1"/>
</dbReference>
<evidence type="ECO:0000256" key="4">
    <source>
        <dbReference type="ARBA" id="ARBA00022692"/>
    </source>
</evidence>
<evidence type="ECO:0000256" key="1">
    <source>
        <dbReference type="ARBA" id="ARBA00004141"/>
    </source>
</evidence>
<dbReference type="InterPro" id="IPR000245">
    <property type="entry name" value="ATPase_proteolipid_csu"/>
</dbReference>
<dbReference type="OrthoDB" id="1744869at2759"/>
<dbReference type="InterPro" id="IPR035921">
    <property type="entry name" value="F/V-ATP_Csub_sf"/>
</dbReference>
<dbReference type="GO" id="GO:0046961">
    <property type="term" value="F:proton-transporting ATPase activity, rotational mechanism"/>
    <property type="evidence" value="ECO:0007669"/>
    <property type="project" value="InterPro"/>
</dbReference>
<dbReference type="VEuPathDB" id="TrichDB:TRFO_34816"/>
<keyword evidence="8 9" id="KW-0472">Membrane</keyword>
<name>A0A1J4JI50_9EUKA</name>
<keyword evidence="12" id="KW-1185">Reference proteome</keyword>
<keyword evidence="4 9" id="KW-0812">Transmembrane</keyword>
<dbReference type="CDD" id="cd18176">
    <property type="entry name" value="ATP-synt_Vo_c_ATP6C_rpt2"/>
    <property type="match status" value="1"/>
</dbReference>
<evidence type="ECO:0000256" key="9">
    <source>
        <dbReference type="RuleBase" id="RU363060"/>
    </source>
</evidence>
<evidence type="ECO:0000256" key="6">
    <source>
        <dbReference type="ARBA" id="ARBA00022989"/>
    </source>
</evidence>
<evidence type="ECO:0000256" key="5">
    <source>
        <dbReference type="ARBA" id="ARBA00022781"/>
    </source>
</evidence>
<gene>
    <name evidence="11" type="primary">VAP</name>
    <name evidence="11" type="ORF">TRFO_34816</name>
</gene>
<comment type="subcellular location">
    <subcellularLocation>
        <location evidence="1">Membrane</location>
        <topology evidence="1">Multi-pass membrane protein</topology>
    </subcellularLocation>
    <subcellularLocation>
        <location evidence="9">Vacuole membrane</location>
        <topology evidence="9">Multi-pass membrane protein</topology>
    </subcellularLocation>
</comment>
<dbReference type="RefSeq" id="XP_068352001.1">
    <property type="nucleotide sequence ID" value="XM_068509890.1"/>
</dbReference>
<reference evidence="11" key="1">
    <citation type="submission" date="2016-10" db="EMBL/GenBank/DDBJ databases">
        <authorList>
            <person name="Benchimol M."/>
            <person name="Almeida L.G."/>
            <person name="Vasconcelos A.T."/>
            <person name="Perreira-Neves A."/>
            <person name="Rosa I.A."/>
            <person name="Tasca T."/>
            <person name="Bogo M.R."/>
            <person name="de Souza W."/>
        </authorList>
    </citation>
    <scope>NUCLEOTIDE SEQUENCE [LARGE SCALE GENOMIC DNA]</scope>
    <source>
        <strain evidence="11">K</strain>
    </source>
</reference>
<keyword evidence="6 9" id="KW-1133">Transmembrane helix</keyword>
<dbReference type="FunFam" id="1.20.120.610:FF:000001">
    <property type="entry name" value="V-type proton ATPase proteolipid subunit"/>
    <property type="match status" value="1"/>
</dbReference>
<dbReference type="PRINTS" id="PR00122">
    <property type="entry name" value="VACATPASE"/>
</dbReference>
<feature type="transmembrane region" description="Helical" evidence="9">
    <location>
        <begin position="57"/>
        <end position="77"/>
    </location>
</feature>